<dbReference type="EMBL" id="JAUZQC010000007">
    <property type="protein sequence ID" value="KAK5868976.1"/>
    <property type="molecule type" value="Genomic_DNA"/>
</dbReference>
<organism evidence="2 3">
    <name type="scientific">Eleginops maclovinus</name>
    <name type="common">Patagonian blennie</name>
    <name type="synonym">Eleginus maclovinus</name>
    <dbReference type="NCBI Taxonomy" id="56733"/>
    <lineage>
        <taxon>Eukaryota</taxon>
        <taxon>Metazoa</taxon>
        <taxon>Chordata</taxon>
        <taxon>Craniata</taxon>
        <taxon>Vertebrata</taxon>
        <taxon>Euteleostomi</taxon>
        <taxon>Actinopterygii</taxon>
        <taxon>Neopterygii</taxon>
        <taxon>Teleostei</taxon>
        <taxon>Neoteleostei</taxon>
        <taxon>Acanthomorphata</taxon>
        <taxon>Eupercaria</taxon>
        <taxon>Perciformes</taxon>
        <taxon>Notothenioidei</taxon>
        <taxon>Eleginopidae</taxon>
        <taxon>Eleginops</taxon>
    </lineage>
</organism>
<protein>
    <submittedName>
        <fullName evidence="2">Uncharacterized protein</fullName>
    </submittedName>
</protein>
<comment type="caution">
    <text evidence="2">The sequence shown here is derived from an EMBL/GenBank/DDBJ whole genome shotgun (WGS) entry which is preliminary data.</text>
</comment>
<dbReference type="Proteomes" id="UP001346869">
    <property type="component" value="Unassembled WGS sequence"/>
</dbReference>
<proteinExistence type="predicted"/>
<feature type="compositionally biased region" description="Polar residues" evidence="1">
    <location>
        <begin position="245"/>
        <end position="256"/>
    </location>
</feature>
<dbReference type="AlphaFoldDB" id="A0AAN8ANA2"/>
<keyword evidence="3" id="KW-1185">Reference proteome</keyword>
<name>A0AAN8ANA2_ELEMC</name>
<gene>
    <name evidence="2" type="ORF">PBY51_009943</name>
</gene>
<sequence length="310" mass="34097">MSPSSSPGLDDALAHAVADSLVLCVLQEPLPDPSVPHIQALLSRLESVSHTLEKADISSELHQDSVLGDKVKIIRTYLQQRMRSLCRLIQVQGDFEASVKDMLEGLGGLWAQLEELHTGVTLTKDGSPGDPTSAQTDAENLFVVLGHYRNRLQCCQAHLKDSTQLVQELTWSHTHIRNSVSSRSESVWPELLLQTNIEQFDKVQEGFLSLEQQTSTFQAHLEGLGKESQEGPAGPLFHADGAHSRSVSPQTSPQLHSDTERKNSTSASTSVSSMDVNTDTEMDGPLTLFERSALHFSSTVRRLRKSGKRK</sequence>
<evidence type="ECO:0000256" key="1">
    <source>
        <dbReference type="SAM" id="MobiDB-lite"/>
    </source>
</evidence>
<reference evidence="2 3" key="2">
    <citation type="journal article" date="2023" name="Mol. Biol. Evol.">
        <title>Genomics of Secondarily Temperate Adaptation in the Only Non-Antarctic Icefish.</title>
        <authorList>
            <person name="Rivera-Colon A.G."/>
            <person name="Rayamajhi N."/>
            <person name="Minhas B.F."/>
            <person name="Madrigal G."/>
            <person name="Bilyk K.T."/>
            <person name="Yoon V."/>
            <person name="Hune M."/>
            <person name="Gregory S."/>
            <person name="Cheng C.H.C."/>
            <person name="Catchen J.M."/>
        </authorList>
    </citation>
    <scope>NUCLEOTIDE SEQUENCE [LARGE SCALE GENOMIC DNA]</scope>
    <source>
        <strain evidence="2">JMC-PN-2008</strain>
    </source>
</reference>
<feature type="region of interest" description="Disordered" evidence="1">
    <location>
        <begin position="224"/>
        <end position="284"/>
    </location>
</feature>
<reference evidence="2 3" key="1">
    <citation type="journal article" date="2023" name="Genes (Basel)">
        <title>Chromosome-Level Genome Assembly and Circadian Gene Repertoire of the Patagonia Blennie Eleginops maclovinus-The Closest Ancestral Proxy of Antarctic Cryonotothenioids.</title>
        <authorList>
            <person name="Cheng C.C."/>
            <person name="Rivera-Colon A.G."/>
            <person name="Minhas B.F."/>
            <person name="Wilson L."/>
            <person name="Rayamajhi N."/>
            <person name="Vargas-Chacoff L."/>
            <person name="Catchen J.M."/>
        </authorList>
    </citation>
    <scope>NUCLEOTIDE SEQUENCE [LARGE SCALE GENOMIC DNA]</scope>
    <source>
        <strain evidence="2">JMC-PN-2008</strain>
    </source>
</reference>
<accession>A0AAN8ANA2</accession>
<evidence type="ECO:0000313" key="3">
    <source>
        <dbReference type="Proteomes" id="UP001346869"/>
    </source>
</evidence>
<evidence type="ECO:0000313" key="2">
    <source>
        <dbReference type="EMBL" id="KAK5868976.1"/>
    </source>
</evidence>
<feature type="compositionally biased region" description="Low complexity" evidence="1">
    <location>
        <begin position="264"/>
        <end position="273"/>
    </location>
</feature>